<comment type="caution">
    <text evidence="1">The sequence shown here is derived from an EMBL/GenBank/DDBJ whole genome shotgun (WGS) entry which is preliminary data.</text>
</comment>
<organism evidence="1">
    <name type="scientific">marine sediment metagenome</name>
    <dbReference type="NCBI Taxonomy" id="412755"/>
    <lineage>
        <taxon>unclassified sequences</taxon>
        <taxon>metagenomes</taxon>
        <taxon>ecological metagenomes</taxon>
    </lineage>
</organism>
<sequence length="89" mass="10401">VNEMTMTNEKHDDDYRKLEFLKSTKKKLHIRIIAGADKGLFRNGFISDISLDKRCLIFNDDVLGERPYLFEEVDISGIGFYRDEKGVDR</sequence>
<feature type="non-terminal residue" evidence="1">
    <location>
        <position position="1"/>
    </location>
</feature>
<reference evidence="1" key="1">
    <citation type="journal article" date="2015" name="Nature">
        <title>Complex archaea that bridge the gap between prokaryotes and eukaryotes.</title>
        <authorList>
            <person name="Spang A."/>
            <person name="Saw J.H."/>
            <person name="Jorgensen S.L."/>
            <person name="Zaremba-Niedzwiedzka K."/>
            <person name="Martijn J."/>
            <person name="Lind A.E."/>
            <person name="van Eijk R."/>
            <person name="Schleper C."/>
            <person name="Guy L."/>
            <person name="Ettema T.J."/>
        </authorList>
    </citation>
    <scope>NUCLEOTIDE SEQUENCE</scope>
</reference>
<proteinExistence type="predicted"/>
<dbReference type="AlphaFoldDB" id="A0A0F8YAL6"/>
<gene>
    <name evidence="1" type="ORF">LCGC14_3117890</name>
</gene>
<name>A0A0F8YAL6_9ZZZZ</name>
<dbReference type="EMBL" id="LAZR01067658">
    <property type="protein sequence ID" value="KKK51149.1"/>
    <property type="molecule type" value="Genomic_DNA"/>
</dbReference>
<accession>A0A0F8YAL6</accession>
<protein>
    <submittedName>
        <fullName evidence="1">Uncharacterized protein</fullName>
    </submittedName>
</protein>
<evidence type="ECO:0000313" key="1">
    <source>
        <dbReference type="EMBL" id="KKK51149.1"/>
    </source>
</evidence>